<evidence type="ECO:0000256" key="2">
    <source>
        <dbReference type="ARBA" id="ARBA00022679"/>
    </source>
</evidence>
<dbReference type="RefSeq" id="WP_272182352.1">
    <property type="nucleotide sequence ID" value="NZ_JAQOMS010000002.1"/>
</dbReference>
<accession>A0ABT5FJH2</accession>
<evidence type="ECO:0000313" key="5">
    <source>
        <dbReference type="Proteomes" id="UP001528411"/>
    </source>
</evidence>
<dbReference type="CDD" id="cd03801">
    <property type="entry name" value="GT4_PimA-like"/>
    <property type="match status" value="1"/>
</dbReference>
<dbReference type="PANTHER" id="PTHR12526:SF629">
    <property type="entry name" value="TEICHURONIC ACID BIOSYNTHESIS GLYCOSYLTRANSFERASE TUAH-RELATED"/>
    <property type="match status" value="1"/>
</dbReference>
<reference evidence="4 5" key="1">
    <citation type="submission" date="2023-01" db="EMBL/GenBank/DDBJ databases">
        <title>Psychrosphaera sp. nov., isolated from marine algae.</title>
        <authorList>
            <person name="Bayburt H."/>
            <person name="Choi B.J."/>
            <person name="Kim J.M."/>
            <person name="Choi D.G."/>
            <person name="Jeon C.O."/>
        </authorList>
    </citation>
    <scope>NUCLEOTIDE SEQUENCE [LARGE SCALE GENOMIC DNA]</scope>
    <source>
        <strain evidence="4 5">G1-22</strain>
    </source>
</reference>
<protein>
    <submittedName>
        <fullName evidence="4">Glycosyltransferase family 4 protein</fullName>
    </submittedName>
</protein>
<comment type="caution">
    <text evidence="4">The sequence shown here is derived from an EMBL/GenBank/DDBJ whole genome shotgun (WGS) entry which is preliminary data.</text>
</comment>
<organism evidence="4 5">
    <name type="scientific">Psychrosphaera algicola</name>
    <dbReference type="NCBI Taxonomy" id="3023714"/>
    <lineage>
        <taxon>Bacteria</taxon>
        <taxon>Pseudomonadati</taxon>
        <taxon>Pseudomonadota</taxon>
        <taxon>Gammaproteobacteria</taxon>
        <taxon>Alteromonadales</taxon>
        <taxon>Pseudoalteromonadaceae</taxon>
        <taxon>Psychrosphaera</taxon>
    </lineage>
</organism>
<keyword evidence="1" id="KW-0328">Glycosyltransferase</keyword>
<dbReference type="Proteomes" id="UP001528411">
    <property type="component" value="Unassembled WGS sequence"/>
</dbReference>
<dbReference type="SUPFAM" id="SSF53756">
    <property type="entry name" value="UDP-Glycosyltransferase/glycogen phosphorylase"/>
    <property type="match status" value="1"/>
</dbReference>
<dbReference type="Gene3D" id="3.40.50.2000">
    <property type="entry name" value="Glycogen Phosphorylase B"/>
    <property type="match status" value="2"/>
</dbReference>
<keyword evidence="5" id="KW-1185">Reference proteome</keyword>
<proteinExistence type="predicted"/>
<gene>
    <name evidence="4" type="ORF">PN838_24620</name>
</gene>
<dbReference type="Pfam" id="PF00534">
    <property type="entry name" value="Glycos_transf_1"/>
    <property type="match status" value="1"/>
</dbReference>
<sequence>MQLYCFFASRFIGREIKIVRSVRGVETRNSHQYRNILYRFYPATLLAVCEYAKDTLIKLGAREKQIIVTYNGADLKRFDKDKLSYNEKREAYGVKANEILIGHVGAFSGWKGQEVLIESLYALIQSGIENVKVMFVGDGRSKIECEELVKKYRLENNVIFAGRVMESEAYHMAFDIYCQPSTKGELFPNSIVEALALGKPWVGTNISGLPELSASGNAGFIVEPSNVLELQEALSKLIKSKTLRDEMGKCGYDSVLQKFTIEKVCDRISQGYKV</sequence>
<keyword evidence="2" id="KW-0808">Transferase</keyword>
<feature type="domain" description="Glycosyl transferase family 1" evidence="3">
    <location>
        <begin position="86"/>
        <end position="252"/>
    </location>
</feature>
<dbReference type="EMBL" id="JAQOMS010000002">
    <property type="protein sequence ID" value="MDC2891348.1"/>
    <property type="molecule type" value="Genomic_DNA"/>
</dbReference>
<dbReference type="InterPro" id="IPR001296">
    <property type="entry name" value="Glyco_trans_1"/>
</dbReference>
<evidence type="ECO:0000259" key="3">
    <source>
        <dbReference type="Pfam" id="PF00534"/>
    </source>
</evidence>
<evidence type="ECO:0000313" key="4">
    <source>
        <dbReference type="EMBL" id="MDC2891348.1"/>
    </source>
</evidence>
<evidence type="ECO:0000256" key="1">
    <source>
        <dbReference type="ARBA" id="ARBA00022676"/>
    </source>
</evidence>
<dbReference type="PANTHER" id="PTHR12526">
    <property type="entry name" value="GLYCOSYLTRANSFERASE"/>
    <property type="match status" value="1"/>
</dbReference>
<name>A0ABT5FJH2_9GAMM</name>